<accession>A0ABT1A5H1</accession>
<dbReference type="InterPro" id="IPR030678">
    <property type="entry name" value="Peptide/Ni-bd"/>
</dbReference>
<protein>
    <submittedName>
        <fullName evidence="7">ABC transporter substrate-binding protein</fullName>
    </submittedName>
</protein>
<gene>
    <name evidence="7" type="ORF">KDL28_24465</name>
</gene>
<evidence type="ECO:0000256" key="3">
    <source>
        <dbReference type="ARBA" id="ARBA00022729"/>
    </source>
</evidence>
<dbReference type="SUPFAM" id="SSF53850">
    <property type="entry name" value="Periplasmic binding protein-like II"/>
    <property type="match status" value="1"/>
</dbReference>
<evidence type="ECO:0000256" key="5">
    <source>
        <dbReference type="SAM" id="SignalP"/>
    </source>
</evidence>
<sequence>MRRLSRIRVALVILMVALLGTACFSPASTGGGGGALEQERPLQQDAGPPQPGGTFRYTLPSDAKSLDPHTQSSYNTHIAIGSTYSKLVDYKTGPDIPYGASELEGDLAESWEVSPDGLTWTFTLRQGVKWHNTAPVNGREFTSADVICTMDRIRALPGQQVGQLATVDSWTAPDPYTVVFTLKTPYAEFDTNMAGHFMWILPCEGTSGQFDLNTQAIGTGAYVMETWARDRERVLVKNPDYFVEGQPYIDKIQISIVPDQAASLAAFRTGQTDFLSTLSLDKTQAEKVLAEDPTAILFREAGLTETRVFMNQAKAPFDKLEVRRAVALAIDRKAMVAAIRAGGNETGPVSPTLFGGLPAEESARLQPYDPEQAKQLLAQAGLPDGFTAKMIVTDGYGANVVREAQWVQEDLAKVGIKLELDVQDYATYFTESWAQKNYDIGYGLQTPFLAADDYLTGEWLSTGARNWYNINDPQLDQMINAQRGELDEAKREQMLLDTQRYIIENVSNPVPLYVYDGLSIYKEYLHDTWSHPDYGTRHQARMWLGPEAPGRTG</sequence>
<keyword evidence="8" id="KW-1185">Reference proteome</keyword>
<evidence type="ECO:0000259" key="6">
    <source>
        <dbReference type="Pfam" id="PF00496"/>
    </source>
</evidence>
<name>A0ABT1A5H1_9PSEU</name>
<proteinExistence type="inferred from homology"/>
<dbReference type="PIRSF" id="PIRSF002741">
    <property type="entry name" value="MppA"/>
    <property type="match status" value="1"/>
</dbReference>
<evidence type="ECO:0000256" key="2">
    <source>
        <dbReference type="ARBA" id="ARBA00022448"/>
    </source>
</evidence>
<reference evidence="7" key="1">
    <citation type="submission" date="2021-04" db="EMBL/GenBank/DDBJ databases">
        <title>Pseudonocardia sp. nov., isolated from sandy soil of mangrove forest.</title>
        <authorList>
            <person name="Zan Z."/>
            <person name="Huang R."/>
            <person name="Liu W."/>
        </authorList>
    </citation>
    <scope>NUCLEOTIDE SEQUENCE</scope>
    <source>
        <strain evidence="7">S2-4</strain>
    </source>
</reference>
<dbReference type="PANTHER" id="PTHR30290">
    <property type="entry name" value="PERIPLASMIC BINDING COMPONENT OF ABC TRANSPORTER"/>
    <property type="match status" value="1"/>
</dbReference>
<organism evidence="7 8">
    <name type="scientific">Pseudonocardia humida</name>
    <dbReference type="NCBI Taxonomy" id="2800819"/>
    <lineage>
        <taxon>Bacteria</taxon>
        <taxon>Bacillati</taxon>
        <taxon>Actinomycetota</taxon>
        <taxon>Actinomycetes</taxon>
        <taxon>Pseudonocardiales</taxon>
        <taxon>Pseudonocardiaceae</taxon>
        <taxon>Pseudonocardia</taxon>
    </lineage>
</organism>
<dbReference type="InterPro" id="IPR039424">
    <property type="entry name" value="SBP_5"/>
</dbReference>
<feature type="domain" description="Solute-binding protein family 5" evidence="6">
    <location>
        <begin position="102"/>
        <end position="463"/>
    </location>
</feature>
<dbReference type="Pfam" id="PF00496">
    <property type="entry name" value="SBP_bac_5"/>
    <property type="match status" value="1"/>
</dbReference>
<comment type="similarity">
    <text evidence="1">Belongs to the bacterial solute-binding protein 5 family.</text>
</comment>
<feature type="chain" id="PRO_5046116885" evidence="5">
    <location>
        <begin position="28"/>
        <end position="553"/>
    </location>
</feature>
<keyword evidence="3 5" id="KW-0732">Signal</keyword>
<evidence type="ECO:0000256" key="4">
    <source>
        <dbReference type="SAM" id="MobiDB-lite"/>
    </source>
</evidence>
<evidence type="ECO:0000313" key="8">
    <source>
        <dbReference type="Proteomes" id="UP001165283"/>
    </source>
</evidence>
<dbReference type="EMBL" id="JAGSOV010000052">
    <property type="protein sequence ID" value="MCO1658220.1"/>
    <property type="molecule type" value="Genomic_DNA"/>
</dbReference>
<evidence type="ECO:0000256" key="1">
    <source>
        <dbReference type="ARBA" id="ARBA00005695"/>
    </source>
</evidence>
<comment type="caution">
    <text evidence="7">The sequence shown here is derived from an EMBL/GenBank/DDBJ whole genome shotgun (WGS) entry which is preliminary data.</text>
</comment>
<dbReference type="PROSITE" id="PS51257">
    <property type="entry name" value="PROKAR_LIPOPROTEIN"/>
    <property type="match status" value="1"/>
</dbReference>
<dbReference type="InterPro" id="IPR000914">
    <property type="entry name" value="SBP_5_dom"/>
</dbReference>
<feature type="signal peptide" evidence="5">
    <location>
        <begin position="1"/>
        <end position="27"/>
    </location>
</feature>
<dbReference type="CDD" id="cd00995">
    <property type="entry name" value="PBP2_NikA_DppA_OppA_like"/>
    <property type="match status" value="1"/>
</dbReference>
<dbReference type="Proteomes" id="UP001165283">
    <property type="component" value="Unassembled WGS sequence"/>
</dbReference>
<dbReference type="PANTHER" id="PTHR30290:SF9">
    <property type="entry name" value="OLIGOPEPTIDE-BINDING PROTEIN APPA"/>
    <property type="match status" value="1"/>
</dbReference>
<feature type="region of interest" description="Disordered" evidence="4">
    <location>
        <begin position="29"/>
        <end position="56"/>
    </location>
</feature>
<dbReference type="Gene3D" id="3.10.105.10">
    <property type="entry name" value="Dipeptide-binding Protein, Domain 3"/>
    <property type="match status" value="1"/>
</dbReference>
<dbReference type="RefSeq" id="WP_252441910.1">
    <property type="nucleotide sequence ID" value="NZ_JAGSOV010000052.1"/>
</dbReference>
<keyword evidence="2" id="KW-0813">Transport</keyword>
<dbReference type="Gene3D" id="3.40.190.10">
    <property type="entry name" value="Periplasmic binding protein-like II"/>
    <property type="match status" value="1"/>
</dbReference>
<evidence type="ECO:0000313" key="7">
    <source>
        <dbReference type="EMBL" id="MCO1658220.1"/>
    </source>
</evidence>